<accession>A0A7J6VMN2</accession>
<protein>
    <submittedName>
        <fullName evidence="2">Uncharacterized protein</fullName>
    </submittedName>
</protein>
<evidence type="ECO:0000256" key="1">
    <source>
        <dbReference type="SAM" id="MobiDB-lite"/>
    </source>
</evidence>
<evidence type="ECO:0000313" key="3">
    <source>
        <dbReference type="Proteomes" id="UP000554482"/>
    </source>
</evidence>
<sequence length="209" mass="23910">MADLTAEEEFPPLPAKKTRSTHVPDSRCWSILFEKNGSSSSNSTRFSSGGFFNLGERRNQWSYGGITGYHMVVVSNVAPMSKEKVDLNMHISYAEKVNEKLKRTMDLSKLPTQTLRRETPTEKGIEFYKFTLVGRIDLQNLKIEAVRKFVKEEWALKAKVSPLGRGYNKVFHGGPSIIQKQLVRFSKWSPNFSVKKYKLSSALVWVRFP</sequence>
<dbReference type="AlphaFoldDB" id="A0A7J6VMN2"/>
<organism evidence="2 3">
    <name type="scientific">Thalictrum thalictroides</name>
    <name type="common">Rue-anemone</name>
    <name type="synonym">Anemone thalictroides</name>
    <dbReference type="NCBI Taxonomy" id="46969"/>
    <lineage>
        <taxon>Eukaryota</taxon>
        <taxon>Viridiplantae</taxon>
        <taxon>Streptophyta</taxon>
        <taxon>Embryophyta</taxon>
        <taxon>Tracheophyta</taxon>
        <taxon>Spermatophyta</taxon>
        <taxon>Magnoliopsida</taxon>
        <taxon>Ranunculales</taxon>
        <taxon>Ranunculaceae</taxon>
        <taxon>Thalictroideae</taxon>
        <taxon>Thalictrum</taxon>
    </lineage>
</organism>
<evidence type="ECO:0000313" key="2">
    <source>
        <dbReference type="EMBL" id="KAF5185592.1"/>
    </source>
</evidence>
<dbReference type="Proteomes" id="UP000554482">
    <property type="component" value="Unassembled WGS sequence"/>
</dbReference>
<comment type="caution">
    <text evidence="2">The sequence shown here is derived from an EMBL/GenBank/DDBJ whole genome shotgun (WGS) entry which is preliminary data.</text>
</comment>
<name>A0A7J6VMN2_THATH</name>
<gene>
    <name evidence="2" type="ORF">FRX31_024821</name>
</gene>
<feature type="region of interest" description="Disordered" evidence="1">
    <location>
        <begin position="1"/>
        <end position="21"/>
    </location>
</feature>
<dbReference type="EMBL" id="JABWDY010030466">
    <property type="protein sequence ID" value="KAF5185592.1"/>
    <property type="molecule type" value="Genomic_DNA"/>
</dbReference>
<keyword evidence="3" id="KW-1185">Reference proteome</keyword>
<reference evidence="2 3" key="1">
    <citation type="submission" date="2020-06" db="EMBL/GenBank/DDBJ databases">
        <title>Transcriptomic and genomic resources for Thalictrum thalictroides and T. hernandezii: Facilitating candidate gene discovery in an emerging model plant lineage.</title>
        <authorList>
            <person name="Arias T."/>
            <person name="Riano-Pachon D.M."/>
            <person name="Di Stilio V.S."/>
        </authorList>
    </citation>
    <scope>NUCLEOTIDE SEQUENCE [LARGE SCALE GENOMIC DNA]</scope>
    <source>
        <strain evidence="3">cv. WT478/WT964</strain>
        <tissue evidence="2">Leaves</tissue>
    </source>
</reference>
<feature type="compositionally biased region" description="Acidic residues" evidence="1">
    <location>
        <begin position="1"/>
        <end position="10"/>
    </location>
</feature>
<proteinExistence type="predicted"/>